<evidence type="ECO:0008006" key="3">
    <source>
        <dbReference type="Google" id="ProtNLM"/>
    </source>
</evidence>
<name>A0A5J4LQ24_9ACTN</name>
<gene>
    <name evidence="1" type="ORF">San01_66590</name>
</gene>
<accession>A0A5J4LQ24</accession>
<dbReference type="Pfam" id="PF14117">
    <property type="entry name" value="DUF4287"/>
    <property type="match status" value="1"/>
</dbReference>
<sequence length="70" mass="7648">MTNTVQGPASYFPSIEKKYGRPIAEWQSLITASPLTRHMELVAWLKAEHGLGHGHANALVAHTLAQAEGR</sequence>
<organism evidence="1 2">
    <name type="scientific">Streptomyces angustmyceticus</name>
    <dbReference type="NCBI Taxonomy" id="285578"/>
    <lineage>
        <taxon>Bacteria</taxon>
        <taxon>Bacillati</taxon>
        <taxon>Actinomycetota</taxon>
        <taxon>Actinomycetes</taxon>
        <taxon>Kitasatosporales</taxon>
        <taxon>Streptomycetaceae</taxon>
        <taxon>Streptomyces</taxon>
    </lineage>
</organism>
<dbReference type="RefSeq" id="WP_086721194.1">
    <property type="nucleotide sequence ID" value="NZ_BLAG01000025.1"/>
</dbReference>
<evidence type="ECO:0000313" key="2">
    <source>
        <dbReference type="Proteomes" id="UP000325598"/>
    </source>
</evidence>
<dbReference type="AlphaFoldDB" id="A0A5J4LQ24"/>
<keyword evidence="2" id="KW-1185">Reference proteome</keyword>
<protein>
    <recommendedName>
        <fullName evidence="3">DUF4287 domain-containing protein</fullName>
    </recommendedName>
</protein>
<dbReference type="InterPro" id="IPR025629">
    <property type="entry name" value="DUF4287"/>
</dbReference>
<dbReference type="Proteomes" id="UP000325598">
    <property type="component" value="Unassembled WGS sequence"/>
</dbReference>
<dbReference type="OrthoDB" id="4559052at2"/>
<reference evidence="1 2" key="1">
    <citation type="submission" date="2019-10" db="EMBL/GenBank/DDBJ databases">
        <title>Whole genome shotgun sequence of Streptomyces angustmyceticus NBRC 3934.</title>
        <authorList>
            <person name="Hosoyama A."/>
            <person name="Ichikawa N."/>
            <person name="Kimura A."/>
            <person name="Kitahashi Y."/>
            <person name="Komaki H."/>
            <person name="Uohara A."/>
        </authorList>
    </citation>
    <scope>NUCLEOTIDE SEQUENCE [LARGE SCALE GENOMIC DNA]</scope>
    <source>
        <strain evidence="1 2">NBRC 3934</strain>
    </source>
</reference>
<proteinExistence type="predicted"/>
<dbReference type="EMBL" id="BLAG01000025">
    <property type="protein sequence ID" value="GES34171.1"/>
    <property type="molecule type" value="Genomic_DNA"/>
</dbReference>
<comment type="caution">
    <text evidence="1">The sequence shown here is derived from an EMBL/GenBank/DDBJ whole genome shotgun (WGS) entry which is preliminary data.</text>
</comment>
<evidence type="ECO:0000313" key="1">
    <source>
        <dbReference type="EMBL" id="GES34171.1"/>
    </source>
</evidence>
<dbReference type="GeneID" id="96754307"/>